<dbReference type="GO" id="GO:0005794">
    <property type="term" value="C:Golgi apparatus"/>
    <property type="evidence" value="ECO:0007669"/>
    <property type="project" value="UniProtKB-SubCell"/>
</dbReference>
<gene>
    <name evidence="9" type="ORF">HF086_013313</name>
</gene>
<protein>
    <recommendedName>
        <fullName evidence="8">GAE domain-containing protein</fullName>
    </recommendedName>
</protein>
<dbReference type="InterPro" id="IPR050840">
    <property type="entry name" value="Adaptor_Complx_Large_Subunit"/>
</dbReference>
<keyword evidence="4" id="KW-0653">Protein transport</keyword>
<evidence type="ECO:0000256" key="7">
    <source>
        <dbReference type="SAM" id="MobiDB-lite"/>
    </source>
</evidence>
<dbReference type="GO" id="GO:0016192">
    <property type="term" value="P:vesicle-mediated transport"/>
    <property type="evidence" value="ECO:0007669"/>
    <property type="project" value="InterPro"/>
</dbReference>
<keyword evidence="3" id="KW-0813">Transport</keyword>
<evidence type="ECO:0000256" key="3">
    <source>
        <dbReference type="ARBA" id="ARBA00022448"/>
    </source>
</evidence>
<evidence type="ECO:0000313" key="9">
    <source>
        <dbReference type="EMBL" id="KAH9629399.1"/>
    </source>
</evidence>
<name>A0A922M2Z5_SPOEX</name>
<evidence type="ECO:0000259" key="8">
    <source>
        <dbReference type="PROSITE" id="PS50180"/>
    </source>
</evidence>
<dbReference type="Pfam" id="PF02883">
    <property type="entry name" value="Alpha_adaptinC2"/>
    <property type="match status" value="1"/>
</dbReference>
<comment type="caution">
    <text evidence="9">The sequence shown here is derived from an EMBL/GenBank/DDBJ whole genome shotgun (WGS) entry which is preliminary data.</text>
</comment>
<dbReference type="AlphaFoldDB" id="A0A922M2Z5"/>
<dbReference type="PANTHER" id="PTHR22780">
    <property type="entry name" value="ADAPTIN, ALPHA/GAMMA/EPSILON"/>
    <property type="match status" value="1"/>
</dbReference>
<dbReference type="SUPFAM" id="SSF49348">
    <property type="entry name" value="Clathrin adaptor appendage domain"/>
    <property type="match status" value="1"/>
</dbReference>
<dbReference type="PROSITE" id="PS50180">
    <property type="entry name" value="GAE"/>
    <property type="match status" value="1"/>
</dbReference>
<comment type="subcellular location">
    <subcellularLocation>
        <location evidence="1">Endomembrane system</location>
    </subcellularLocation>
    <subcellularLocation>
        <location evidence="2">Golgi apparatus</location>
    </subcellularLocation>
</comment>
<evidence type="ECO:0000256" key="6">
    <source>
        <dbReference type="ARBA" id="ARBA00023136"/>
    </source>
</evidence>
<evidence type="ECO:0000256" key="1">
    <source>
        <dbReference type="ARBA" id="ARBA00004308"/>
    </source>
</evidence>
<feature type="region of interest" description="Disordered" evidence="7">
    <location>
        <begin position="87"/>
        <end position="111"/>
    </location>
</feature>
<evidence type="ECO:0000313" key="10">
    <source>
        <dbReference type="Proteomes" id="UP000814243"/>
    </source>
</evidence>
<dbReference type="Gene3D" id="1.25.10.10">
    <property type="entry name" value="Leucine-rich Repeat Variant"/>
    <property type="match status" value="1"/>
</dbReference>
<dbReference type="GO" id="GO:0006886">
    <property type="term" value="P:intracellular protein transport"/>
    <property type="evidence" value="ECO:0007669"/>
    <property type="project" value="InterPro"/>
</dbReference>
<dbReference type="Gene3D" id="2.60.40.1230">
    <property type="match status" value="1"/>
</dbReference>
<keyword evidence="6" id="KW-0472">Membrane</keyword>
<dbReference type="InterPro" id="IPR013041">
    <property type="entry name" value="Clathrin_app_Ig-like_sf"/>
</dbReference>
<dbReference type="InterPro" id="IPR008152">
    <property type="entry name" value="Clathrin_a/b/g-adaptin_app_Ig"/>
</dbReference>
<dbReference type="InterPro" id="IPR011989">
    <property type="entry name" value="ARM-like"/>
</dbReference>
<evidence type="ECO:0000256" key="2">
    <source>
        <dbReference type="ARBA" id="ARBA00004555"/>
    </source>
</evidence>
<evidence type="ECO:0000256" key="5">
    <source>
        <dbReference type="ARBA" id="ARBA00023034"/>
    </source>
</evidence>
<dbReference type="EMBL" id="JACEFF010000866">
    <property type="protein sequence ID" value="KAH9629399.1"/>
    <property type="molecule type" value="Genomic_DNA"/>
</dbReference>
<sequence>MFTILLAERKGVFVLSVFVVYNNIRSISNGLGVIVHKIKVVNCKIRVIIDTFGSHIHIELQQRGVELSQLYRKYAHLRPALLERMPAMDAPGGHAPDDADNDALSDISPDHKPDHANNDILDLLSGLDLTPTAPASVMNNNVPSPGLTSGLNLPTVTALEKNGLRIVFGVQRGGDSVTLTMRAQSSSPSTLTDFLFQAAVPRTFQLDMMSPSGTVLPPQGEITQVLKITNPSRSALRLRIRVSYNVDGVPVLEQAEVNSFPPDLFN</sequence>
<accession>A0A922M2Z5</accession>
<organism evidence="9 10">
    <name type="scientific">Spodoptera exigua</name>
    <name type="common">Beet armyworm</name>
    <name type="synonym">Noctua fulgens</name>
    <dbReference type="NCBI Taxonomy" id="7107"/>
    <lineage>
        <taxon>Eukaryota</taxon>
        <taxon>Metazoa</taxon>
        <taxon>Ecdysozoa</taxon>
        <taxon>Arthropoda</taxon>
        <taxon>Hexapoda</taxon>
        <taxon>Insecta</taxon>
        <taxon>Pterygota</taxon>
        <taxon>Neoptera</taxon>
        <taxon>Endopterygota</taxon>
        <taxon>Lepidoptera</taxon>
        <taxon>Glossata</taxon>
        <taxon>Ditrysia</taxon>
        <taxon>Noctuoidea</taxon>
        <taxon>Noctuidae</taxon>
        <taxon>Amphipyrinae</taxon>
        <taxon>Spodoptera</taxon>
    </lineage>
</organism>
<dbReference type="Proteomes" id="UP000814243">
    <property type="component" value="Unassembled WGS sequence"/>
</dbReference>
<evidence type="ECO:0000256" key="4">
    <source>
        <dbReference type="ARBA" id="ARBA00022927"/>
    </source>
</evidence>
<dbReference type="InterPro" id="IPR008153">
    <property type="entry name" value="GAE_dom"/>
</dbReference>
<feature type="domain" description="GAE" evidence="8">
    <location>
        <begin position="151"/>
        <end position="261"/>
    </location>
</feature>
<dbReference type="SMART" id="SM00809">
    <property type="entry name" value="Alpha_adaptinC2"/>
    <property type="match status" value="1"/>
</dbReference>
<keyword evidence="5" id="KW-0333">Golgi apparatus</keyword>
<reference evidence="9" key="1">
    <citation type="journal article" date="2021" name="G3 (Bethesda)">
        <title>Genome and transcriptome analysis of the beet armyworm Spodoptera exigua reveals targets for pest control. .</title>
        <authorList>
            <person name="Simon S."/>
            <person name="Breeschoten T."/>
            <person name="Jansen H.J."/>
            <person name="Dirks R.P."/>
            <person name="Schranz M.E."/>
            <person name="Ros V.I.D."/>
        </authorList>
    </citation>
    <scope>NUCLEOTIDE SEQUENCE</scope>
    <source>
        <tissue evidence="9">Whole pupae</tissue>
    </source>
</reference>
<proteinExistence type="predicted"/>